<evidence type="ECO:0000256" key="11">
    <source>
        <dbReference type="ARBA" id="ARBA00022840"/>
    </source>
</evidence>
<organism evidence="17 18">
    <name type="scientific">Rhodococcus sovatensis</name>
    <dbReference type="NCBI Taxonomy" id="1805840"/>
    <lineage>
        <taxon>Bacteria</taxon>
        <taxon>Bacillati</taxon>
        <taxon>Actinomycetota</taxon>
        <taxon>Actinomycetes</taxon>
        <taxon>Mycobacteriales</taxon>
        <taxon>Nocardiaceae</taxon>
        <taxon>Rhodococcus</taxon>
    </lineage>
</organism>
<evidence type="ECO:0000256" key="4">
    <source>
        <dbReference type="ARBA" id="ARBA00005225"/>
    </source>
</evidence>
<evidence type="ECO:0000313" key="17">
    <source>
        <dbReference type="EMBL" id="WXG67325.1"/>
    </source>
</evidence>
<dbReference type="GO" id="GO:0004594">
    <property type="term" value="F:pantothenate kinase activity"/>
    <property type="evidence" value="ECO:0007669"/>
    <property type="project" value="UniProtKB-EC"/>
</dbReference>
<feature type="binding site" evidence="16">
    <location>
        <position position="186"/>
    </location>
    <ligand>
        <name>substrate</name>
    </ligand>
</feature>
<comment type="pathway">
    <text evidence="4 16">Cofactor biosynthesis; coenzyme A biosynthesis; CoA from (R)-pantothenate: step 1/5.</text>
</comment>
<feature type="binding site" evidence="16">
    <location>
        <begin position="109"/>
        <end position="112"/>
    </location>
    <ligand>
        <name>substrate</name>
    </ligand>
</feature>
<comment type="subcellular location">
    <subcellularLocation>
        <location evidence="3 16">Cytoplasm</location>
    </subcellularLocation>
</comment>
<evidence type="ECO:0000256" key="8">
    <source>
        <dbReference type="ARBA" id="ARBA00022679"/>
    </source>
</evidence>
<accession>A0ABZ2PGF5</accession>
<dbReference type="EC" id="2.7.1.33" evidence="6 16"/>
<comment type="cofactor">
    <cofactor evidence="16">
        <name>NH4(+)</name>
        <dbReference type="ChEBI" id="CHEBI:28938"/>
    </cofactor>
    <cofactor evidence="16">
        <name>K(+)</name>
        <dbReference type="ChEBI" id="CHEBI:29103"/>
    </cofactor>
    <text evidence="16">A monovalent cation. Ammonium or potassium.</text>
</comment>
<evidence type="ECO:0000256" key="1">
    <source>
        <dbReference type="ARBA" id="ARBA00001206"/>
    </source>
</evidence>
<sequence>MLLAVDIRNTSTTLGLFSGSGDHAKLLRDWRMRTDPRVTADELALMVRGLIGAEVDQITGVSALSTVPSVLRETRTMLGRYWEHVPHVVVEPGVRTGVPLLVDNPKEVGADRIVNTLAAHDLYGSACIVVDFGTTTCVDVVSAKGEFLGGAIAPGLEISTAAMASRSAALREVELMRPRSVVGKNTVECMQAGAVFGFAGLVDGLVGRVRRELAEFAGSDVAVIGTGDSAPLIMAESSAIEHHEPDLTLEGLRLVFERNLAKRRIR</sequence>
<keyword evidence="7 16" id="KW-0963">Cytoplasm</keyword>
<keyword evidence="18" id="KW-1185">Reference proteome</keyword>
<dbReference type="PANTHER" id="PTHR34265:SF1">
    <property type="entry name" value="TYPE III PANTOTHENATE KINASE"/>
    <property type="match status" value="1"/>
</dbReference>
<name>A0ABZ2PGF5_9NOCA</name>
<evidence type="ECO:0000256" key="6">
    <source>
        <dbReference type="ARBA" id="ARBA00012102"/>
    </source>
</evidence>
<dbReference type="InterPro" id="IPR043129">
    <property type="entry name" value="ATPase_NBD"/>
</dbReference>
<protein>
    <recommendedName>
        <fullName evidence="15 16">Type III pantothenate kinase</fullName>
        <ecNumber evidence="6 16">2.7.1.33</ecNumber>
    </recommendedName>
    <alternativeName>
        <fullName evidence="16">PanK-III</fullName>
    </alternativeName>
    <alternativeName>
        <fullName evidence="16">Pantothenic acid kinase</fullName>
    </alternativeName>
</protein>
<evidence type="ECO:0000256" key="5">
    <source>
        <dbReference type="ARBA" id="ARBA00011738"/>
    </source>
</evidence>
<proteinExistence type="inferred from homology"/>
<feature type="active site" description="Proton acceptor" evidence="16">
    <location>
        <position position="111"/>
    </location>
</feature>
<keyword evidence="13 16" id="KW-0173">Coenzyme A biosynthesis</keyword>
<dbReference type="Proteomes" id="UP001432000">
    <property type="component" value="Chromosome"/>
</dbReference>
<gene>
    <name evidence="16" type="primary">coaX</name>
    <name evidence="17" type="ORF">WDS16_18995</name>
</gene>
<feature type="binding site" evidence="16">
    <location>
        <begin position="6"/>
        <end position="13"/>
    </location>
    <ligand>
        <name>ATP</name>
        <dbReference type="ChEBI" id="CHEBI:30616"/>
    </ligand>
</feature>
<evidence type="ECO:0000256" key="10">
    <source>
        <dbReference type="ARBA" id="ARBA00022777"/>
    </source>
</evidence>
<comment type="subunit">
    <text evidence="5 16">Homodimer.</text>
</comment>
<evidence type="ECO:0000313" key="18">
    <source>
        <dbReference type="Proteomes" id="UP001432000"/>
    </source>
</evidence>
<evidence type="ECO:0000256" key="7">
    <source>
        <dbReference type="ARBA" id="ARBA00022490"/>
    </source>
</evidence>
<dbReference type="SUPFAM" id="SSF53067">
    <property type="entry name" value="Actin-like ATPase domain"/>
    <property type="match status" value="2"/>
</dbReference>
<dbReference type="NCBIfam" id="TIGR00671">
    <property type="entry name" value="baf"/>
    <property type="match status" value="1"/>
</dbReference>
<dbReference type="RefSeq" id="WP_338886790.1">
    <property type="nucleotide sequence ID" value="NZ_CP147846.1"/>
</dbReference>
<keyword evidence="10 16" id="KW-0418">Kinase</keyword>
<comment type="similarity">
    <text evidence="14 16">Belongs to the type III pantothenate kinase family.</text>
</comment>
<comment type="catalytic activity">
    <reaction evidence="1 16">
        <text>(R)-pantothenate + ATP = (R)-4'-phosphopantothenate + ADP + H(+)</text>
        <dbReference type="Rhea" id="RHEA:16373"/>
        <dbReference type="ChEBI" id="CHEBI:10986"/>
        <dbReference type="ChEBI" id="CHEBI:15378"/>
        <dbReference type="ChEBI" id="CHEBI:29032"/>
        <dbReference type="ChEBI" id="CHEBI:30616"/>
        <dbReference type="ChEBI" id="CHEBI:456216"/>
        <dbReference type="EC" id="2.7.1.33"/>
    </reaction>
</comment>
<evidence type="ECO:0000256" key="12">
    <source>
        <dbReference type="ARBA" id="ARBA00022958"/>
    </source>
</evidence>
<dbReference type="EMBL" id="CP147846">
    <property type="protein sequence ID" value="WXG67325.1"/>
    <property type="molecule type" value="Genomic_DNA"/>
</dbReference>
<evidence type="ECO:0000256" key="2">
    <source>
        <dbReference type="ARBA" id="ARBA00001958"/>
    </source>
</evidence>
<dbReference type="Pfam" id="PF03309">
    <property type="entry name" value="Pan_kinase"/>
    <property type="match status" value="1"/>
</dbReference>
<feature type="binding site" evidence="16">
    <location>
        <position position="134"/>
    </location>
    <ligand>
        <name>ATP</name>
        <dbReference type="ChEBI" id="CHEBI:30616"/>
    </ligand>
</feature>
<dbReference type="PANTHER" id="PTHR34265">
    <property type="entry name" value="TYPE III PANTOTHENATE KINASE"/>
    <property type="match status" value="1"/>
</dbReference>
<feature type="binding site" evidence="16">
    <location>
        <position position="131"/>
    </location>
    <ligand>
        <name>K(+)</name>
        <dbReference type="ChEBI" id="CHEBI:29103"/>
    </ligand>
</feature>
<keyword evidence="12 16" id="KW-0630">Potassium</keyword>
<keyword evidence="11 16" id="KW-0067">ATP-binding</keyword>
<reference evidence="17 18" key="1">
    <citation type="submission" date="2024-03" db="EMBL/GenBank/DDBJ databases">
        <title>Natural products discovery in diverse microorganisms through a two-stage MS feature dereplication strategy.</title>
        <authorList>
            <person name="Zhang R."/>
        </authorList>
    </citation>
    <scope>NUCLEOTIDE SEQUENCE [LARGE SCALE GENOMIC DNA]</scope>
    <source>
        <strain evidence="17 18">18930</strain>
    </source>
</reference>
<dbReference type="CDD" id="cd24015">
    <property type="entry name" value="ASKHA_NBD_PanK-III"/>
    <property type="match status" value="1"/>
</dbReference>
<evidence type="ECO:0000256" key="14">
    <source>
        <dbReference type="ARBA" id="ARBA00038036"/>
    </source>
</evidence>
<evidence type="ECO:0000256" key="13">
    <source>
        <dbReference type="ARBA" id="ARBA00022993"/>
    </source>
</evidence>
<comment type="function">
    <text evidence="16">Catalyzes the phosphorylation of pantothenate (Pan), the first step in CoA biosynthesis.</text>
</comment>
<dbReference type="NCBIfam" id="NF009855">
    <property type="entry name" value="PRK13321.1"/>
    <property type="match status" value="1"/>
</dbReference>
<dbReference type="NCBIfam" id="NF009845">
    <property type="entry name" value="PRK13318.1-3"/>
    <property type="match status" value="1"/>
</dbReference>
<evidence type="ECO:0000256" key="15">
    <source>
        <dbReference type="ARBA" id="ARBA00040883"/>
    </source>
</evidence>
<evidence type="ECO:0000256" key="9">
    <source>
        <dbReference type="ARBA" id="ARBA00022741"/>
    </source>
</evidence>
<keyword evidence="9 16" id="KW-0547">Nucleotide-binding</keyword>
<comment type="caution">
    <text evidence="16">Lacks conserved residue(s) required for the propagation of feature annotation.</text>
</comment>
<dbReference type="Gene3D" id="3.30.420.40">
    <property type="match status" value="2"/>
</dbReference>
<dbReference type="HAMAP" id="MF_01274">
    <property type="entry name" value="Pantothen_kinase_3"/>
    <property type="match status" value="1"/>
</dbReference>
<dbReference type="InterPro" id="IPR004619">
    <property type="entry name" value="Type_III_PanK"/>
</dbReference>
<keyword evidence="16" id="KW-0479">Metal-binding</keyword>
<evidence type="ECO:0000256" key="16">
    <source>
        <dbReference type="HAMAP-Rule" id="MF_01274"/>
    </source>
</evidence>
<evidence type="ECO:0000256" key="3">
    <source>
        <dbReference type="ARBA" id="ARBA00004496"/>
    </source>
</evidence>
<comment type="cofactor">
    <cofactor evidence="2">
        <name>K(+)</name>
        <dbReference type="ChEBI" id="CHEBI:29103"/>
    </cofactor>
</comment>
<keyword evidence="8 16" id="KW-0808">Transferase</keyword>